<feature type="region of interest" description="Disordered" evidence="2">
    <location>
        <begin position="286"/>
        <end position="306"/>
    </location>
</feature>
<keyword evidence="4" id="KW-1185">Reference proteome</keyword>
<comment type="caution">
    <text evidence="3">The sequence shown here is derived from an EMBL/GenBank/DDBJ whole genome shotgun (WGS) entry which is preliminary data.</text>
</comment>
<dbReference type="AlphaFoldDB" id="A0AAE1D6P5"/>
<dbReference type="PANTHER" id="PTHR34533:SF3">
    <property type="entry name" value="BICD FAMILY-LIKE CARGO ADAPTER 2"/>
    <property type="match status" value="1"/>
</dbReference>
<dbReference type="InterPro" id="IPR039284">
    <property type="entry name" value="CCDC159/163"/>
</dbReference>
<feature type="coiled-coil region" evidence="1">
    <location>
        <begin position="196"/>
        <end position="223"/>
    </location>
</feature>
<keyword evidence="1" id="KW-0175">Coiled coil</keyword>
<protein>
    <submittedName>
        <fullName evidence="3">Uncharacterized protein</fullName>
    </submittedName>
</protein>
<feature type="coiled-coil region" evidence="1">
    <location>
        <begin position="88"/>
        <end position="136"/>
    </location>
</feature>
<name>A0AAE1D6P5_9GAST</name>
<dbReference type="Proteomes" id="UP001283361">
    <property type="component" value="Unassembled WGS sequence"/>
</dbReference>
<evidence type="ECO:0000256" key="2">
    <source>
        <dbReference type="SAM" id="MobiDB-lite"/>
    </source>
</evidence>
<evidence type="ECO:0000256" key="1">
    <source>
        <dbReference type="SAM" id="Coils"/>
    </source>
</evidence>
<dbReference type="PANTHER" id="PTHR34533">
    <property type="entry name" value="TRANSMEMBRANE PROTEIN CCDC163"/>
    <property type="match status" value="1"/>
</dbReference>
<evidence type="ECO:0000313" key="4">
    <source>
        <dbReference type="Proteomes" id="UP001283361"/>
    </source>
</evidence>
<gene>
    <name evidence="3" type="ORF">RRG08_023494</name>
</gene>
<evidence type="ECO:0000313" key="3">
    <source>
        <dbReference type="EMBL" id="KAK3759376.1"/>
    </source>
</evidence>
<dbReference type="EMBL" id="JAWDGP010005130">
    <property type="protein sequence ID" value="KAK3759376.1"/>
    <property type="molecule type" value="Genomic_DNA"/>
</dbReference>
<accession>A0AAE1D6P5</accession>
<proteinExistence type="predicted"/>
<reference evidence="3" key="1">
    <citation type="journal article" date="2023" name="G3 (Bethesda)">
        <title>A reference genome for the long-term kleptoplast-retaining sea slug Elysia crispata morphotype clarki.</title>
        <authorList>
            <person name="Eastman K.E."/>
            <person name="Pendleton A.L."/>
            <person name="Shaikh M.A."/>
            <person name="Suttiyut T."/>
            <person name="Ogas R."/>
            <person name="Tomko P."/>
            <person name="Gavelis G."/>
            <person name="Widhalm J.R."/>
            <person name="Wisecaver J.H."/>
        </authorList>
    </citation>
    <scope>NUCLEOTIDE SEQUENCE</scope>
    <source>
        <strain evidence="3">ECLA1</strain>
    </source>
</reference>
<organism evidence="3 4">
    <name type="scientific">Elysia crispata</name>
    <name type="common">lettuce slug</name>
    <dbReference type="NCBI Taxonomy" id="231223"/>
    <lineage>
        <taxon>Eukaryota</taxon>
        <taxon>Metazoa</taxon>
        <taxon>Spiralia</taxon>
        <taxon>Lophotrochozoa</taxon>
        <taxon>Mollusca</taxon>
        <taxon>Gastropoda</taxon>
        <taxon>Heterobranchia</taxon>
        <taxon>Euthyneura</taxon>
        <taxon>Panpulmonata</taxon>
        <taxon>Sacoglossa</taxon>
        <taxon>Placobranchoidea</taxon>
        <taxon>Plakobranchidae</taxon>
        <taxon>Elysia</taxon>
    </lineage>
</organism>
<sequence length="415" mass="46767">MDWQNKFYSIVRETEENLAKAKLKLAAKGAGLSNSLVEPYSPRQAVGTVTFSQGVARLPSPSKPKLTSYHLATPPEDFNMSAASGIQVLHMQEQIDAQNRTIDQLQKLVHSLDRERDFYKDQISHLQGEIDNLSDKMRRQMTLSGRGNEKQMSRIKQEVIHEIDKVKAMLCKQSRSPRIVSNQMSPQLDDELWSVKENLTENLDHIRRELRLMNKRIDRMESGISTDTVMKHEPLSQSLSTSRYDKSPHSTKFSYTTRIDSALDVNQLRSTINLLNTKLDSLETKIDASSRSQPPMYSHLLPASSAPYVPTNSYSRPLLYDADEVSSISGLSNLSNLTNDDADGDENDELDDEIEAIIKRSSARNSRRRSDSGAAIKSSIYKAESRRKGKVEFDLSDLDLSDVEAVDVDSDSLDL</sequence>